<keyword evidence="4" id="KW-0641">Proline biosynthesis</keyword>
<comment type="similarity">
    <text evidence="1 4">Belongs to the pyrroline-5-carboxylate reductase family.</text>
</comment>
<dbReference type="PIRSF" id="PIRSF000193">
    <property type="entry name" value="Pyrrol-5-carb_rd"/>
    <property type="match status" value="1"/>
</dbReference>
<dbReference type="InterPro" id="IPR036291">
    <property type="entry name" value="NAD(P)-bd_dom_sf"/>
</dbReference>
<comment type="function">
    <text evidence="4">Catalyzes the reduction of 1-pyrroline-5-carboxylate (PCA) to L-proline.</text>
</comment>
<dbReference type="EMBL" id="JAPMOU010000019">
    <property type="protein sequence ID" value="MDE1463306.1"/>
    <property type="molecule type" value="Genomic_DNA"/>
</dbReference>
<dbReference type="EC" id="1.5.1.2" evidence="4 5"/>
<dbReference type="RefSeq" id="WP_274689649.1">
    <property type="nucleotide sequence ID" value="NZ_JAPMOU010000019.1"/>
</dbReference>
<evidence type="ECO:0000259" key="6">
    <source>
        <dbReference type="Pfam" id="PF03807"/>
    </source>
</evidence>
<dbReference type="InterPro" id="IPR028939">
    <property type="entry name" value="P5C_Rdtase_cat_N"/>
</dbReference>
<dbReference type="InterPro" id="IPR000304">
    <property type="entry name" value="Pyrroline-COOH_reductase"/>
</dbReference>
<name>A0ABT5UBF0_9GAMM</name>
<comment type="catalytic activity">
    <reaction evidence="4">
        <text>L-proline + NADP(+) = (S)-1-pyrroline-5-carboxylate + NADPH + 2 H(+)</text>
        <dbReference type="Rhea" id="RHEA:14109"/>
        <dbReference type="ChEBI" id="CHEBI:15378"/>
        <dbReference type="ChEBI" id="CHEBI:17388"/>
        <dbReference type="ChEBI" id="CHEBI:57783"/>
        <dbReference type="ChEBI" id="CHEBI:58349"/>
        <dbReference type="ChEBI" id="CHEBI:60039"/>
        <dbReference type="EC" id="1.5.1.2"/>
    </reaction>
</comment>
<reference evidence="8 9" key="1">
    <citation type="submission" date="2022-11" db="EMBL/GenBank/DDBJ databases">
        <title>Spartinivicinus poritis sp. nov., isolated from scleractinian coral Porites lutea.</title>
        <authorList>
            <person name="Zhang G."/>
            <person name="Cai L."/>
            <person name="Wei Q."/>
        </authorList>
    </citation>
    <scope>NUCLEOTIDE SEQUENCE [LARGE SCALE GENOMIC DNA]</scope>
    <source>
        <strain evidence="8 9">A2-2</strain>
    </source>
</reference>
<keyword evidence="4" id="KW-0963">Cytoplasm</keyword>
<comment type="caution">
    <text evidence="8">The sequence shown here is derived from an EMBL/GenBank/DDBJ whole genome shotgun (WGS) entry which is preliminary data.</text>
</comment>
<evidence type="ECO:0000256" key="3">
    <source>
        <dbReference type="ARBA" id="ARBA00023002"/>
    </source>
</evidence>
<evidence type="ECO:0000313" key="9">
    <source>
        <dbReference type="Proteomes" id="UP001528823"/>
    </source>
</evidence>
<keyword evidence="4" id="KW-0028">Amino-acid biosynthesis</keyword>
<dbReference type="SUPFAM" id="SSF48179">
    <property type="entry name" value="6-phosphogluconate dehydrogenase C-terminal domain-like"/>
    <property type="match status" value="1"/>
</dbReference>
<accession>A0ABT5UBF0</accession>
<dbReference type="PANTHER" id="PTHR11645:SF0">
    <property type="entry name" value="PYRROLINE-5-CARBOXYLATE REDUCTASE 3"/>
    <property type="match status" value="1"/>
</dbReference>
<dbReference type="GO" id="GO:0004735">
    <property type="term" value="F:pyrroline-5-carboxylate reductase activity"/>
    <property type="evidence" value="ECO:0007669"/>
    <property type="project" value="UniProtKB-EC"/>
</dbReference>
<keyword evidence="3 4" id="KW-0560">Oxidoreductase</keyword>
<comment type="catalytic activity">
    <reaction evidence="4">
        <text>L-proline + NAD(+) = (S)-1-pyrroline-5-carboxylate + NADH + 2 H(+)</text>
        <dbReference type="Rhea" id="RHEA:14105"/>
        <dbReference type="ChEBI" id="CHEBI:15378"/>
        <dbReference type="ChEBI" id="CHEBI:17388"/>
        <dbReference type="ChEBI" id="CHEBI:57540"/>
        <dbReference type="ChEBI" id="CHEBI:57945"/>
        <dbReference type="ChEBI" id="CHEBI:60039"/>
        <dbReference type="EC" id="1.5.1.2"/>
    </reaction>
</comment>
<comment type="pathway">
    <text evidence="4">Amino-acid biosynthesis; L-proline biosynthesis; L-proline from L-glutamate 5-semialdehyde: step 1/1.</text>
</comment>
<proteinExistence type="inferred from homology"/>
<dbReference type="SUPFAM" id="SSF51735">
    <property type="entry name" value="NAD(P)-binding Rossmann-fold domains"/>
    <property type="match status" value="1"/>
</dbReference>
<dbReference type="Proteomes" id="UP001528823">
    <property type="component" value="Unassembled WGS sequence"/>
</dbReference>
<dbReference type="Gene3D" id="1.10.3730.10">
    <property type="entry name" value="ProC C-terminal domain-like"/>
    <property type="match status" value="1"/>
</dbReference>
<keyword evidence="2 4" id="KW-0521">NADP</keyword>
<gene>
    <name evidence="4 8" type="primary">proC</name>
    <name evidence="8" type="ORF">ORQ98_15190</name>
</gene>
<evidence type="ECO:0000256" key="5">
    <source>
        <dbReference type="NCBIfam" id="TIGR00112"/>
    </source>
</evidence>
<evidence type="ECO:0000259" key="7">
    <source>
        <dbReference type="Pfam" id="PF14748"/>
    </source>
</evidence>
<evidence type="ECO:0000256" key="1">
    <source>
        <dbReference type="ARBA" id="ARBA00005525"/>
    </source>
</evidence>
<protein>
    <recommendedName>
        <fullName evidence="4 5">Pyrroline-5-carboxylate reductase</fullName>
        <shortName evidence="4">P5C reductase</shortName>
        <shortName evidence="4">P5CR</shortName>
        <ecNumber evidence="4 5">1.5.1.2</ecNumber>
    </recommendedName>
    <alternativeName>
        <fullName evidence="4">PCA reductase</fullName>
    </alternativeName>
</protein>
<evidence type="ECO:0000256" key="2">
    <source>
        <dbReference type="ARBA" id="ARBA00022857"/>
    </source>
</evidence>
<evidence type="ECO:0000256" key="4">
    <source>
        <dbReference type="HAMAP-Rule" id="MF_01925"/>
    </source>
</evidence>
<keyword evidence="9" id="KW-1185">Reference proteome</keyword>
<sequence>MKADKTIAFLGAGNMARSIIGGLVQQSYPSQSIWATARSQTTLDKIPTQWQIQTTFDNKAAVQQADIVVLAVKPKQLKDVLAELSPVIVNNKPLLVSVAAGIPTTQIASWAGDDSLAVIRSMPNTPSLVGKGATGLYANKHTTLADKDFITELFATIGNSTWVADEELLHAVTAVSGSAPAYFFLLLESMVATAQKMGLTEQDAIKLASQTAIGAGLMAQQGEYTVTELKRQIMSPGGTTEQAIQFFEQNGFESLVNDAMEACYQRSVEMATEYK</sequence>
<dbReference type="HAMAP" id="MF_01925">
    <property type="entry name" value="P5C_reductase"/>
    <property type="match status" value="1"/>
</dbReference>
<dbReference type="InterPro" id="IPR008927">
    <property type="entry name" value="6-PGluconate_DH-like_C_sf"/>
</dbReference>
<dbReference type="NCBIfam" id="TIGR00112">
    <property type="entry name" value="proC"/>
    <property type="match status" value="1"/>
</dbReference>
<dbReference type="Pfam" id="PF14748">
    <property type="entry name" value="P5CR_dimer"/>
    <property type="match status" value="1"/>
</dbReference>
<dbReference type="Gene3D" id="3.40.50.720">
    <property type="entry name" value="NAD(P)-binding Rossmann-like Domain"/>
    <property type="match status" value="1"/>
</dbReference>
<feature type="domain" description="Pyrroline-5-carboxylate reductase dimerisation" evidence="7">
    <location>
        <begin position="166"/>
        <end position="270"/>
    </location>
</feature>
<evidence type="ECO:0000313" key="8">
    <source>
        <dbReference type="EMBL" id="MDE1463306.1"/>
    </source>
</evidence>
<feature type="domain" description="Pyrroline-5-carboxylate reductase catalytic N-terminal" evidence="6">
    <location>
        <begin position="6"/>
        <end position="101"/>
    </location>
</feature>
<dbReference type="Pfam" id="PF03807">
    <property type="entry name" value="F420_oxidored"/>
    <property type="match status" value="1"/>
</dbReference>
<organism evidence="8 9">
    <name type="scientific">Spartinivicinus poritis</name>
    <dbReference type="NCBI Taxonomy" id="2994640"/>
    <lineage>
        <taxon>Bacteria</taxon>
        <taxon>Pseudomonadati</taxon>
        <taxon>Pseudomonadota</taxon>
        <taxon>Gammaproteobacteria</taxon>
        <taxon>Oceanospirillales</taxon>
        <taxon>Zooshikellaceae</taxon>
        <taxon>Spartinivicinus</taxon>
    </lineage>
</organism>
<comment type="subcellular location">
    <subcellularLocation>
        <location evidence="4">Cytoplasm</location>
    </subcellularLocation>
</comment>
<dbReference type="PANTHER" id="PTHR11645">
    <property type="entry name" value="PYRROLINE-5-CARBOXYLATE REDUCTASE"/>
    <property type="match status" value="1"/>
</dbReference>
<dbReference type="InterPro" id="IPR029036">
    <property type="entry name" value="P5CR_dimer"/>
</dbReference>